<dbReference type="GO" id="GO:0022904">
    <property type="term" value="P:respiratory electron transport chain"/>
    <property type="evidence" value="ECO:0007669"/>
    <property type="project" value="InterPro"/>
</dbReference>
<evidence type="ECO:0000256" key="5">
    <source>
        <dbReference type="ARBA" id="ARBA00022989"/>
    </source>
</evidence>
<evidence type="ECO:0000259" key="8">
    <source>
        <dbReference type="Pfam" id="PF01292"/>
    </source>
</evidence>
<keyword evidence="6 7" id="KW-0472">Membrane</keyword>
<accession>A0A1F5VLL2</accession>
<feature type="transmembrane region" description="Helical" evidence="7">
    <location>
        <begin position="429"/>
        <end position="450"/>
    </location>
</feature>
<dbReference type="PANTHER" id="PTHR35038:SF8">
    <property type="entry name" value="C-TYPE POLYHEME CYTOCHROME OMCC"/>
    <property type="match status" value="1"/>
</dbReference>
<feature type="transmembrane region" description="Helical" evidence="7">
    <location>
        <begin position="541"/>
        <end position="560"/>
    </location>
</feature>
<dbReference type="InterPro" id="IPR010177">
    <property type="entry name" value="Paired_CXXCH_1"/>
</dbReference>
<dbReference type="SUPFAM" id="SSF81342">
    <property type="entry name" value="Transmembrane di-heme cytochromes"/>
    <property type="match status" value="1"/>
</dbReference>
<feature type="domain" description="Doubled CXXCH motif" evidence="9">
    <location>
        <begin position="250"/>
        <end position="285"/>
    </location>
</feature>
<reference evidence="10 11" key="1">
    <citation type="journal article" date="2016" name="Nat. Commun.">
        <title>Thousands of microbial genomes shed light on interconnected biogeochemical processes in an aquifer system.</title>
        <authorList>
            <person name="Anantharaman K."/>
            <person name="Brown C.T."/>
            <person name="Hug L.A."/>
            <person name="Sharon I."/>
            <person name="Castelle C.J."/>
            <person name="Probst A.J."/>
            <person name="Thomas B.C."/>
            <person name="Singh A."/>
            <person name="Wilkins M.J."/>
            <person name="Karaoz U."/>
            <person name="Brodie E.L."/>
            <person name="Williams K.H."/>
            <person name="Hubbard S.S."/>
            <person name="Banfield J.F."/>
        </authorList>
    </citation>
    <scope>NUCLEOTIDE SEQUENCE [LARGE SCALE GENOMIC DNA]</scope>
</reference>
<dbReference type="CDD" id="cd08168">
    <property type="entry name" value="Cytochrom_C3"/>
    <property type="match status" value="1"/>
</dbReference>
<dbReference type="PANTHER" id="PTHR35038">
    <property type="entry name" value="DISSIMILATORY SULFITE REDUCTASE SIRA"/>
    <property type="match status" value="1"/>
</dbReference>
<organism evidence="10 11">
    <name type="scientific">Candidatus Fischerbacteria bacterium RBG_13_37_8</name>
    <dbReference type="NCBI Taxonomy" id="1817863"/>
    <lineage>
        <taxon>Bacteria</taxon>
        <taxon>Candidatus Fischeribacteriota</taxon>
    </lineage>
</organism>
<dbReference type="Pfam" id="PF09699">
    <property type="entry name" value="Paired_CXXCH_1"/>
    <property type="match status" value="1"/>
</dbReference>
<keyword evidence="3 7" id="KW-0812">Transmembrane</keyword>
<name>A0A1F5VLL2_9BACT</name>
<evidence type="ECO:0000259" key="9">
    <source>
        <dbReference type="Pfam" id="PF09699"/>
    </source>
</evidence>
<dbReference type="Proteomes" id="UP000178943">
    <property type="component" value="Unassembled WGS sequence"/>
</dbReference>
<evidence type="ECO:0000256" key="7">
    <source>
        <dbReference type="SAM" id="Phobius"/>
    </source>
</evidence>
<dbReference type="InterPro" id="IPR036280">
    <property type="entry name" value="Multihaem_cyt_sf"/>
</dbReference>
<dbReference type="SUPFAM" id="SSF48695">
    <property type="entry name" value="Multiheme cytochromes"/>
    <property type="match status" value="2"/>
</dbReference>
<feature type="domain" description="Cytochrome b561 bacterial/Ni-hydrogenase" evidence="8">
    <location>
        <begin position="428"/>
        <end position="603"/>
    </location>
</feature>
<proteinExistence type="predicted"/>
<dbReference type="STRING" id="1817863.A2Y62_19005"/>
<dbReference type="GO" id="GO:0005886">
    <property type="term" value="C:plasma membrane"/>
    <property type="evidence" value="ECO:0007669"/>
    <property type="project" value="UniProtKB-SubCell"/>
</dbReference>
<dbReference type="Gene3D" id="1.10.780.10">
    <property type="entry name" value="Hydroxylamine Oxidoreductase, Chain A, domain 1"/>
    <property type="match status" value="1"/>
</dbReference>
<dbReference type="EMBL" id="MFGW01000145">
    <property type="protein sequence ID" value="OGF63871.1"/>
    <property type="molecule type" value="Genomic_DNA"/>
</dbReference>
<gene>
    <name evidence="10" type="ORF">A2Y62_19005</name>
</gene>
<evidence type="ECO:0000256" key="1">
    <source>
        <dbReference type="ARBA" id="ARBA00004651"/>
    </source>
</evidence>
<feature type="non-terminal residue" evidence="10">
    <location>
        <position position="1"/>
    </location>
</feature>
<dbReference type="GO" id="GO:0009055">
    <property type="term" value="F:electron transfer activity"/>
    <property type="evidence" value="ECO:0007669"/>
    <property type="project" value="InterPro"/>
</dbReference>
<dbReference type="InterPro" id="IPR051829">
    <property type="entry name" value="Multiheme_Cytochr_ET"/>
</dbReference>
<keyword evidence="4" id="KW-0732">Signal</keyword>
<dbReference type="GO" id="GO:0016491">
    <property type="term" value="F:oxidoreductase activity"/>
    <property type="evidence" value="ECO:0007669"/>
    <property type="project" value="TreeGrafter"/>
</dbReference>
<sequence length="623" mass="71284">YPVSSQKSILHPKNIEHFCATCHGNVGYAQIYHIPAIKNEDCRKCHNMNAGEILPFDNERFDKAVHKRHFCVDCHRDIKNLPHDKKLQEVSCGACHQGEDAIFNNSIHGKALAEGVKEAARCWDCHTAHFVQPPSNEESATFKLNIAATCGKCHSNTKLAEKYHIHIKNPFALYQKSIHLKALMEGQDAPTCVNCHGDHNIADFQELTSPIFKGNLPKTCGECHTKAYKDFTQSEHWRAFLMGIRESPICNDCHLEHSIVQPSEPTSPVYAKNVPETCSGCHEAQRIIERYGIPAMRLSSYNNSYHGLALKAGNLHAANCTSCHDHHKILSSRDPASKTAAKNLPKTCGYCHPGVSKNIPIGRIHTKTEEKAFIFNVVTTVYIYLILITIGGMVVYCLLDFQKKVRYPLLHKHEETVDYYMKFNFMDRLLHGFHLLSFLVLVYTGFVHHYPDAQWAKLFIDTFGETLRSISHRVAGVILIIVFTTQIVLFIFTRHGRKQIRALFPVFKDVKDALYLLFFNIGIQSKKPKYNSFNFIEKFEFWALVWGNIVMGISGLALWFENYSLSIMAKWWLDLFILIHFYEAVLASLAILVWHLYWTIFDPEVYPLAKNIWTSKAVLEKEE</sequence>
<keyword evidence="2" id="KW-1003">Cell membrane</keyword>
<evidence type="ECO:0000256" key="6">
    <source>
        <dbReference type="ARBA" id="ARBA00023136"/>
    </source>
</evidence>
<evidence type="ECO:0000256" key="3">
    <source>
        <dbReference type="ARBA" id="ARBA00022692"/>
    </source>
</evidence>
<protein>
    <submittedName>
        <fullName evidence="10">Uncharacterized protein</fullName>
    </submittedName>
</protein>
<evidence type="ECO:0000256" key="4">
    <source>
        <dbReference type="ARBA" id="ARBA00022729"/>
    </source>
</evidence>
<dbReference type="InterPro" id="IPR011577">
    <property type="entry name" value="Cyt_b561_bac/Ni-Hgenase"/>
</dbReference>
<dbReference type="InterPro" id="IPR016174">
    <property type="entry name" value="Di-haem_cyt_TM"/>
</dbReference>
<dbReference type="Gene3D" id="3.90.10.10">
    <property type="entry name" value="Cytochrome C3"/>
    <property type="match status" value="2"/>
</dbReference>
<evidence type="ECO:0000256" key="2">
    <source>
        <dbReference type="ARBA" id="ARBA00022475"/>
    </source>
</evidence>
<comment type="subcellular location">
    <subcellularLocation>
        <location evidence="1">Cell membrane</location>
        <topology evidence="1">Multi-pass membrane protein</topology>
    </subcellularLocation>
</comment>
<dbReference type="AlphaFoldDB" id="A0A1F5VLL2"/>
<feature type="transmembrane region" description="Helical" evidence="7">
    <location>
        <begin position="373"/>
        <end position="399"/>
    </location>
</feature>
<feature type="transmembrane region" description="Helical" evidence="7">
    <location>
        <begin position="470"/>
        <end position="491"/>
    </location>
</feature>
<feature type="transmembrane region" description="Helical" evidence="7">
    <location>
        <begin position="572"/>
        <end position="597"/>
    </location>
</feature>
<keyword evidence="5 7" id="KW-1133">Transmembrane helix</keyword>
<comment type="caution">
    <text evidence="10">The sequence shown here is derived from an EMBL/GenBank/DDBJ whole genome shotgun (WGS) entry which is preliminary data.</text>
</comment>
<dbReference type="Gene3D" id="1.20.950.20">
    <property type="entry name" value="Transmembrane di-heme cytochromes, Chain C"/>
    <property type="match status" value="1"/>
</dbReference>
<evidence type="ECO:0000313" key="10">
    <source>
        <dbReference type="EMBL" id="OGF63871.1"/>
    </source>
</evidence>
<evidence type="ECO:0000313" key="11">
    <source>
        <dbReference type="Proteomes" id="UP000178943"/>
    </source>
</evidence>
<dbReference type="Pfam" id="PF01292">
    <property type="entry name" value="Ni_hydr_CYTB"/>
    <property type="match status" value="1"/>
</dbReference>